<dbReference type="Proteomes" id="UP000724874">
    <property type="component" value="Unassembled WGS sequence"/>
</dbReference>
<evidence type="ECO:0000313" key="1">
    <source>
        <dbReference type="EMBL" id="KAF8891480.1"/>
    </source>
</evidence>
<evidence type="ECO:0000313" key="2">
    <source>
        <dbReference type="Proteomes" id="UP000724874"/>
    </source>
</evidence>
<protein>
    <submittedName>
        <fullName evidence="1">Uncharacterized protein</fullName>
    </submittedName>
</protein>
<keyword evidence="2" id="KW-1185">Reference proteome</keyword>
<sequence length="53" mass="6043">MCRLVCSLCEACGLLVCSNILKFCFHMRLHLKAGIFSVIMATNGIFRSRNKHR</sequence>
<proteinExistence type="predicted"/>
<dbReference type="EMBL" id="JADNYJ010000072">
    <property type="protein sequence ID" value="KAF8891480.1"/>
    <property type="molecule type" value="Genomic_DNA"/>
</dbReference>
<comment type="caution">
    <text evidence="1">The sequence shown here is derived from an EMBL/GenBank/DDBJ whole genome shotgun (WGS) entry which is preliminary data.</text>
</comment>
<gene>
    <name evidence="1" type="ORF">CPB84DRAFT_1784224</name>
</gene>
<reference evidence="1" key="1">
    <citation type="submission" date="2020-11" db="EMBL/GenBank/DDBJ databases">
        <authorList>
            <consortium name="DOE Joint Genome Institute"/>
            <person name="Ahrendt S."/>
            <person name="Riley R."/>
            <person name="Andreopoulos W."/>
            <person name="LaButti K."/>
            <person name="Pangilinan J."/>
            <person name="Ruiz-duenas F.J."/>
            <person name="Barrasa J.M."/>
            <person name="Sanchez-Garcia M."/>
            <person name="Camarero S."/>
            <person name="Miyauchi S."/>
            <person name="Serrano A."/>
            <person name="Linde D."/>
            <person name="Babiker R."/>
            <person name="Drula E."/>
            <person name="Ayuso-Fernandez I."/>
            <person name="Pacheco R."/>
            <person name="Padilla G."/>
            <person name="Ferreira P."/>
            <person name="Barriuso J."/>
            <person name="Kellner H."/>
            <person name="Castanera R."/>
            <person name="Alfaro M."/>
            <person name="Ramirez L."/>
            <person name="Pisabarro A.G."/>
            <person name="Kuo A."/>
            <person name="Tritt A."/>
            <person name="Lipzen A."/>
            <person name="He G."/>
            <person name="Yan M."/>
            <person name="Ng V."/>
            <person name="Cullen D."/>
            <person name="Martin F."/>
            <person name="Rosso M.-N."/>
            <person name="Henrissat B."/>
            <person name="Hibbett D."/>
            <person name="Martinez A.T."/>
            <person name="Grigoriev I.V."/>
        </authorList>
    </citation>
    <scope>NUCLEOTIDE SEQUENCE</scope>
    <source>
        <strain evidence="1">AH 44721</strain>
    </source>
</reference>
<accession>A0A9P5NH88</accession>
<name>A0A9P5NH88_GYMJU</name>
<organism evidence="1 2">
    <name type="scientific">Gymnopilus junonius</name>
    <name type="common">Spectacular rustgill mushroom</name>
    <name type="synonym">Gymnopilus spectabilis subsp. junonius</name>
    <dbReference type="NCBI Taxonomy" id="109634"/>
    <lineage>
        <taxon>Eukaryota</taxon>
        <taxon>Fungi</taxon>
        <taxon>Dikarya</taxon>
        <taxon>Basidiomycota</taxon>
        <taxon>Agaricomycotina</taxon>
        <taxon>Agaricomycetes</taxon>
        <taxon>Agaricomycetidae</taxon>
        <taxon>Agaricales</taxon>
        <taxon>Agaricineae</taxon>
        <taxon>Hymenogastraceae</taxon>
        <taxon>Gymnopilus</taxon>
    </lineage>
</organism>
<dbReference type="AlphaFoldDB" id="A0A9P5NH88"/>